<feature type="domain" description="Kinesin motor" evidence="13">
    <location>
        <begin position="5"/>
        <end position="439"/>
    </location>
</feature>
<feature type="domain" description="CAP-Gly" evidence="14">
    <location>
        <begin position="2650"/>
        <end position="2692"/>
    </location>
</feature>
<feature type="region of interest" description="Disordered" evidence="11">
    <location>
        <begin position="2353"/>
        <end position="2566"/>
    </location>
</feature>
<dbReference type="Pfam" id="PF12473">
    <property type="entry name" value="DUF3694"/>
    <property type="match status" value="1"/>
</dbReference>
<feature type="compositionally biased region" description="Polar residues" evidence="11">
    <location>
        <begin position="2495"/>
        <end position="2504"/>
    </location>
</feature>
<dbReference type="PROSITE" id="PS50067">
    <property type="entry name" value="KINESIN_MOTOR_2"/>
    <property type="match status" value="2"/>
</dbReference>
<evidence type="ECO:0000256" key="4">
    <source>
        <dbReference type="ARBA" id="ARBA00022741"/>
    </source>
</evidence>
<evidence type="ECO:0000256" key="1">
    <source>
        <dbReference type="ARBA" id="ARBA00004245"/>
    </source>
</evidence>
<feature type="compositionally biased region" description="Polar residues" evidence="11">
    <location>
        <begin position="2175"/>
        <end position="2188"/>
    </location>
</feature>
<evidence type="ECO:0000259" key="14">
    <source>
        <dbReference type="PROSITE" id="PS50245"/>
    </source>
</evidence>
<dbReference type="SUPFAM" id="SSF52540">
    <property type="entry name" value="P-loop containing nucleoside triphosphate hydrolases"/>
    <property type="match status" value="3"/>
</dbReference>
<evidence type="ECO:0000256" key="2">
    <source>
        <dbReference type="ARBA" id="ARBA00022490"/>
    </source>
</evidence>
<keyword evidence="16" id="KW-1185">Reference proteome</keyword>
<dbReference type="Gene3D" id="2.60.200.20">
    <property type="match status" value="1"/>
</dbReference>
<feature type="transmembrane region" description="Helical" evidence="12">
    <location>
        <begin position="278"/>
        <end position="295"/>
    </location>
</feature>
<feature type="compositionally biased region" description="Polar residues" evidence="11">
    <location>
        <begin position="2197"/>
        <end position="2206"/>
    </location>
</feature>
<dbReference type="InterPro" id="IPR027417">
    <property type="entry name" value="P-loop_NTPase"/>
</dbReference>
<accession>A0ABY7F1Y7</accession>
<dbReference type="Pfam" id="PF00225">
    <property type="entry name" value="Kinesin"/>
    <property type="match status" value="3"/>
</dbReference>
<dbReference type="Gene3D" id="6.10.250.2520">
    <property type="match status" value="1"/>
</dbReference>
<feature type="transmembrane region" description="Helical" evidence="12">
    <location>
        <begin position="221"/>
        <end position="237"/>
    </location>
</feature>
<feature type="compositionally biased region" description="Basic and acidic residues" evidence="11">
    <location>
        <begin position="2400"/>
        <end position="2417"/>
    </location>
</feature>
<evidence type="ECO:0000313" key="15">
    <source>
        <dbReference type="EMBL" id="WAR16185.1"/>
    </source>
</evidence>
<comment type="subcellular location">
    <subcellularLocation>
        <location evidence="1">Cytoplasm</location>
        <location evidence="1">Cytoskeleton</location>
    </subcellularLocation>
</comment>
<dbReference type="PROSITE" id="PS50245">
    <property type="entry name" value="CAP_GLY_2"/>
    <property type="match status" value="1"/>
</dbReference>
<dbReference type="InterPro" id="IPR036859">
    <property type="entry name" value="CAP-Gly_dom_sf"/>
</dbReference>
<dbReference type="InterPro" id="IPR000253">
    <property type="entry name" value="FHA_dom"/>
</dbReference>
<dbReference type="SMART" id="SM00129">
    <property type="entry name" value="KISc"/>
    <property type="match status" value="1"/>
</dbReference>
<keyword evidence="12" id="KW-0812">Transmembrane</keyword>
<feature type="transmembrane region" description="Helical" evidence="12">
    <location>
        <begin position="190"/>
        <end position="209"/>
    </location>
</feature>
<evidence type="ECO:0000256" key="12">
    <source>
        <dbReference type="SAM" id="Phobius"/>
    </source>
</evidence>
<dbReference type="InterPro" id="IPR036961">
    <property type="entry name" value="Kinesin_motor_dom_sf"/>
</dbReference>
<sequence length="2735" mass="306427">MTTDKVLVAVRLRPVNRREVELNTKCVADMEKSQTVLYHPQDTPLDVHGRLVGGGGGEGGRGRRKAPKSFAFDHCFWSMDKDNPKFASQQEVFQSLGEPVLQGAFEGYNGCIFAYGQTGSGKSYTMMGTMEEKGIIPRLCDALFDQIAKRENESTGFKMEVSHKQNLKVREHNILGPYVDGLSTLVVNNFQVITFIIVNVNNILGPYMNRLSTIVVKSSQVIMFIIVNVNYILGLYMDRLSTIVVKSSQVIMFIIVNVNYILGLYMDRLSTIVVKSSQVIMFIIVNVNYILGLYIDRLSTIVVKSSQVIMFIIVNVNNILGPYMDRLSTIVVKSSQVIMFIIVNVNNILGPYMDRLSTIVVKSSKVIMFIIVNVNNILSLYMDRLSTIVVKSSKDINNLMNEGNKSRTVAATNMNSESSRSHAVFNIIVTQTLTDLKTSNDSIKCTGRYFGDVVFGEIDCQIAVGNLPQELCGNMCQLILSRARGDNSKSCLFSRETTSGRSSSHFVELLQLWVDSLCPAVPLGQGQLRVVEPQVEPSLYLVHESLELGIVGLRFDILSTIDSKPLLKNSKYRLAESDFMMKWVHAYFIIPSPIPIPSPNPIPSPSPISIPIIGLLPYSGLYICIVIFLCISSILENISWPVLLDVTPTPAPAPPPTPAPPVHVPLLHVPVQSMPWQQVPVFLVHVQSLPWQQVPFLQVFVQSLPWQQVPFLHVSVQSLPWQQVPFLQVLVQSLPWQQVLLFLVHVQSLPWQQEPLFQVHVQSLPWQQVPLLQLPVQSSQQVSLLHVPVQSFPWQQVPLFHVHVQSMQQVLVLQVHVQSFPWQQVPLFHVHVQSLLQVPLLQVHVQSFPWQQVPLLQVHVQSFPWQQVPLLQVHVQSFPWQQVPLLQDNLGGNSRTVMVATISPAADNYEETLSTLRYADRAKRIVNHAVVNEDPNARIIRELREEVDTLHKELKEAQSLKAPDLKEKLEESEKLLKEMRKTWEEKMAETEQIQLERHQALEEMGVSVETEGIKVQHSRFFLVNLNADPSLNELLVYYLKYTQISRLLYVKQNTRSTQTSRLLYVKQNTQSTQISRLLCVRQNTQSTQISRLLCVRQNTQSTQTSRILYVKQNTRSTQTSRILYVKQNTRSTQTSRLLCVRQNTQSTQISRLLCVRQNEHSVHSDIKTLVCQTEHSVRSDIKALVCQTEHSVHSDIKTLVCQTEHSVHSDIKALVCQTEHSVHSDIKTLNTQSTPDIKTLVYQTEHSVHSDIKTLVYQTDHSVHKDIKALVCQTGNSVHSDIKDLTDHSIHKDIKALVCQTGNSVHSDIKALTDHSVHKDIKALVCQTGNSVHSDIKVLERTVVGCPNDETRPDIQLRGLGIQPTHCIVEIEESEVFVTPIDGARSCVNGSVIRERTKVNYGDRILWGNNHFFRFAQHELMMKEYSNDPISEAISAVEKQYEEDKQVALEQQRQMYERQMQQLRYQLMSPGTPSMPFPVGDIKLTPTGSQSGIQRKYQQWAQEREANFLAEEMGKQTEFHVTLQIPASNLSPNRRRGAFVCEPAITVKRRQRGSQVWSMEKFENKIIDMRDMYEERKTSGAPLRVDESDESESDEGPPQKGDPFYESYENHNLIGVANIAGKLHVEISKLGGEIMDRFADINCEDSDEEEEGSSPLGTPLIIRVKIKEAKGLPKDLSNFVFCQYTFWDHDEMVSVPPDINPDTSCQGRTTKTVMFAHERDFKVHMTEEFVEYAQDCALSIEVWGHKVIEFGQQMSQFDSLLRSNSIADRWMEVSRKVELFVEIHEVNDQGEYAPVEVKAQPDVPCAGVFQLRQGHARRIQARIKSQSNSGTLPLICDSISSISIGCICARSKLQKGLDSYQEEDLNLLRERWSEALSRRQKYLDNQIQTLMNKQADDMTTPSAKEGLQAASINSILPKEQSAGYIVLQNFRAYSENDHVCGVASWDSSMHDSQHLNRITGNDSRVYLIVKVILRLSHPAFMEVVLRKRICVNIKHRNMSLTDKLKKKMWMVGESLHASRVTFDVVSNIPKASEDLEHMESLAQMAASQNEVSAADGETYIEKYIKGVSAFVTTPPGLGERMRFESIQDLTMHDNALKSASGTPDITSSDFHSDNAKQTLDFSETSLDTSFSKKELLENKQDLMSLKEEFAKLKKKIVEPEPSSSTSDDFQDFESYESQQQSANATQKQVDFEPTKPTAISHSTTCDSIAESQGKGYTASMTSSGYGSQAVSTLTLSSEDSLSLRSNEENDNSKAARKQGIEHTSSGESDGDENGQGYRDTEGQGHSVNSSLDSSEEKDIALETGEGRKTDDGRAKLGEDVIASASNDTLENMDEDQNVDDRLTIVDDVEKISLKSDLTDDSGENGNTGEGVSLHISEEDLSVQPNPSNKQISQENVQCHDNVKIDVNDSETNVREVDSVEDDVSKNATIADAEIKTDEVSGGQSSAENVSKSFKGSDSSSNTSRGPVHSDSIDPYSLEAMEELERLGDEFGPDNSEFTMNETGNNLGGEMDKSGRVGGTTPKRTKGLNDSFSKCDLDIKPEHQSTPKARGGSRRDGIRSEPRQRPVSCIVTSGNDLLECSLQERNKRSSMDFSDEHLSEDGMSVCSFGSRADLDRLSEVPVPSWVMVGESVIVTSSKSASKMTGVVQFVGNVEFASGPWVGVELDLPEGKNNGSVNGIPYFKSRPRHGLFVRHDKLILDKKRRGSRKSAANLMGRKSVGGGHSPATKQGGSVKRK</sequence>
<keyword evidence="5 9" id="KW-0067">ATP-binding</keyword>
<organism evidence="15 16">
    <name type="scientific">Mya arenaria</name>
    <name type="common">Soft-shell clam</name>
    <dbReference type="NCBI Taxonomy" id="6604"/>
    <lineage>
        <taxon>Eukaryota</taxon>
        <taxon>Metazoa</taxon>
        <taxon>Spiralia</taxon>
        <taxon>Lophotrochozoa</taxon>
        <taxon>Mollusca</taxon>
        <taxon>Bivalvia</taxon>
        <taxon>Autobranchia</taxon>
        <taxon>Heteroconchia</taxon>
        <taxon>Euheterodonta</taxon>
        <taxon>Imparidentia</taxon>
        <taxon>Neoheterodontei</taxon>
        <taxon>Myida</taxon>
        <taxon>Myoidea</taxon>
        <taxon>Myidae</taxon>
        <taxon>Mya</taxon>
    </lineage>
</organism>
<dbReference type="PANTHER" id="PTHR47117">
    <property type="entry name" value="STAR-RELATED LIPID TRANSFER PROTEIN 9"/>
    <property type="match status" value="1"/>
</dbReference>
<reference evidence="15" key="1">
    <citation type="submission" date="2022-11" db="EMBL/GenBank/DDBJ databases">
        <title>Centuries of genome instability and evolution in soft-shell clam transmissible cancer (bioRxiv).</title>
        <authorList>
            <person name="Hart S.F.M."/>
            <person name="Yonemitsu M.A."/>
            <person name="Giersch R.M."/>
            <person name="Beal B.F."/>
            <person name="Arriagada G."/>
            <person name="Davis B.W."/>
            <person name="Ostrander E.A."/>
            <person name="Goff S.P."/>
            <person name="Metzger M.J."/>
        </authorList>
    </citation>
    <scope>NUCLEOTIDE SEQUENCE</scope>
    <source>
        <strain evidence="15">MELC-2E11</strain>
        <tissue evidence="15">Siphon/mantle</tissue>
    </source>
</reference>
<dbReference type="Gene3D" id="2.30.30.190">
    <property type="entry name" value="CAP Gly-rich-like domain"/>
    <property type="match status" value="1"/>
</dbReference>
<evidence type="ECO:0000256" key="3">
    <source>
        <dbReference type="ARBA" id="ARBA00022701"/>
    </source>
</evidence>
<feature type="domain" description="Kinesin motor" evidence="13">
    <location>
        <begin position="884"/>
        <end position="925"/>
    </location>
</feature>
<keyword evidence="6 10" id="KW-0175">Coiled coil</keyword>
<evidence type="ECO:0000256" key="6">
    <source>
        <dbReference type="ARBA" id="ARBA00023054"/>
    </source>
</evidence>
<dbReference type="Pfam" id="PF12423">
    <property type="entry name" value="KIF1B"/>
    <property type="match status" value="1"/>
</dbReference>
<gene>
    <name evidence="15" type="ORF">MAR_030779</name>
</gene>
<dbReference type="InterPro" id="IPR022140">
    <property type="entry name" value="Kinesin-like_KIF1-typ"/>
</dbReference>
<comment type="similarity">
    <text evidence="9">Belongs to the TRAFAC class myosin-kinesin ATPase superfamily. Kinesin family.</text>
</comment>
<dbReference type="InterPro" id="IPR000938">
    <property type="entry name" value="CAP-Gly_domain"/>
</dbReference>
<evidence type="ECO:0000259" key="13">
    <source>
        <dbReference type="PROSITE" id="PS50067"/>
    </source>
</evidence>
<dbReference type="SUPFAM" id="SSF49879">
    <property type="entry name" value="SMAD/FHA domain"/>
    <property type="match status" value="1"/>
</dbReference>
<keyword evidence="12" id="KW-1133">Transmembrane helix</keyword>
<dbReference type="Proteomes" id="UP001164746">
    <property type="component" value="Chromosome 10"/>
</dbReference>
<feature type="compositionally biased region" description="Basic and acidic residues" evidence="11">
    <location>
        <begin position="2532"/>
        <end position="2544"/>
    </location>
</feature>
<evidence type="ECO:0000256" key="7">
    <source>
        <dbReference type="ARBA" id="ARBA00023175"/>
    </source>
</evidence>
<evidence type="ECO:0000256" key="8">
    <source>
        <dbReference type="ARBA" id="ARBA00023212"/>
    </source>
</evidence>
<feature type="region of interest" description="Disordered" evidence="11">
    <location>
        <begin position="2237"/>
        <end position="2340"/>
    </location>
</feature>
<feature type="region of interest" description="Disordered" evidence="11">
    <location>
        <begin position="2155"/>
        <end position="2206"/>
    </location>
</feature>
<dbReference type="InterPro" id="IPR022164">
    <property type="entry name" value="Kinesin-like"/>
</dbReference>
<protein>
    <submittedName>
        <fullName evidence="15">KI13A-like protein</fullName>
    </submittedName>
</protein>
<feature type="compositionally biased region" description="Basic and acidic residues" evidence="11">
    <location>
        <begin position="2294"/>
        <end position="2318"/>
    </location>
</feature>
<keyword evidence="8" id="KW-0206">Cytoskeleton</keyword>
<evidence type="ECO:0000256" key="11">
    <source>
        <dbReference type="SAM" id="MobiDB-lite"/>
    </source>
</evidence>
<comment type="caution">
    <text evidence="9">Lacks conserved residue(s) required for the propagation of feature annotation.</text>
</comment>
<evidence type="ECO:0000313" key="16">
    <source>
        <dbReference type="Proteomes" id="UP001164746"/>
    </source>
</evidence>
<dbReference type="PROSITE" id="PS00845">
    <property type="entry name" value="CAP_GLY_1"/>
    <property type="match status" value="1"/>
</dbReference>
<keyword evidence="7 9" id="KW-0505">Motor protein</keyword>
<proteinExistence type="inferred from homology"/>
<keyword evidence="2" id="KW-0963">Cytoplasm</keyword>
<feature type="region of interest" description="Disordered" evidence="11">
    <location>
        <begin position="1577"/>
        <end position="1606"/>
    </location>
</feature>
<dbReference type="SMART" id="SM01052">
    <property type="entry name" value="CAP_GLY"/>
    <property type="match status" value="1"/>
</dbReference>
<feature type="coiled-coil region" evidence="10">
    <location>
        <begin position="940"/>
        <end position="989"/>
    </location>
</feature>
<keyword evidence="3" id="KW-0493">Microtubule</keyword>
<keyword evidence="4 9" id="KW-0547">Nucleotide-binding</keyword>
<keyword evidence="12" id="KW-0472">Membrane</keyword>
<dbReference type="InterPro" id="IPR032405">
    <property type="entry name" value="Kinesin_assoc"/>
</dbReference>
<evidence type="ECO:0000256" key="5">
    <source>
        <dbReference type="ARBA" id="ARBA00022840"/>
    </source>
</evidence>
<dbReference type="InterPro" id="IPR001752">
    <property type="entry name" value="Kinesin_motor_dom"/>
</dbReference>
<feature type="compositionally biased region" description="Polar residues" evidence="11">
    <location>
        <begin position="2382"/>
        <end position="2398"/>
    </location>
</feature>
<name>A0ABY7F1Y7_MYAAR</name>
<dbReference type="SUPFAM" id="SSF74924">
    <property type="entry name" value="Cap-Gly domain"/>
    <property type="match status" value="1"/>
</dbReference>
<dbReference type="Pfam" id="PF00498">
    <property type="entry name" value="FHA"/>
    <property type="match status" value="1"/>
</dbReference>
<dbReference type="EMBL" id="CP111021">
    <property type="protein sequence ID" value="WAR16185.1"/>
    <property type="molecule type" value="Genomic_DNA"/>
</dbReference>
<dbReference type="InterPro" id="IPR008984">
    <property type="entry name" value="SMAD_FHA_dom_sf"/>
</dbReference>
<feature type="compositionally biased region" description="Basic and acidic residues" evidence="11">
    <location>
        <begin position="2552"/>
        <end position="2563"/>
    </location>
</feature>
<evidence type="ECO:0000256" key="9">
    <source>
        <dbReference type="PROSITE-ProRule" id="PRU00283"/>
    </source>
</evidence>
<feature type="region of interest" description="Disordered" evidence="11">
    <location>
        <begin position="2701"/>
        <end position="2735"/>
    </location>
</feature>
<feature type="compositionally biased region" description="Polar residues" evidence="11">
    <location>
        <begin position="2283"/>
        <end position="2292"/>
    </location>
</feature>
<dbReference type="Gene3D" id="3.40.850.10">
    <property type="entry name" value="Kinesin motor domain"/>
    <property type="match status" value="3"/>
</dbReference>
<feature type="binding site" evidence="9">
    <location>
        <begin position="116"/>
        <end position="123"/>
    </location>
    <ligand>
        <name>ATP</name>
        <dbReference type="ChEBI" id="CHEBI:30616"/>
    </ligand>
</feature>
<feature type="compositionally biased region" description="Low complexity" evidence="11">
    <location>
        <begin position="2450"/>
        <end position="2463"/>
    </location>
</feature>
<dbReference type="Pfam" id="PF16183">
    <property type="entry name" value="Kinesin_assoc"/>
    <property type="match status" value="1"/>
</dbReference>
<feature type="transmembrane region" description="Helical" evidence="12">
    <location>
        <begin position="249"/>
        <end position="266"/>
    </location>
</feature>
<evidence type="ECO:0000256" key="10">
    <source>
        <dbReference type="SAM" id="Coils"/>
    </source>
</evidence>
<dbReference type="Pfam" id="PF01302">
    <property type="entry name" value="CAP_GLY"/>
    <property type="match status" value="1"/>
</dbReference>